<organism evidence="2 3">
    <name type="scientific">Nocardia veterana</name>
    <dbReference type="NCBI Taxonomy" id="132249"/>
    <lineage>
        <taxon>Bacteria</taxon>
        <taxon>Bacillati</taxon>
        <taxon>Actinomycetota</taxon>
        <taxon>Actinomycetes</taxon>
        <taxon>Mycobacteriales</taxon>
        <taxon>Nocardiaceae</taxon>
        <taxon>Nocardia</taxon>
    </lineage>
</organism>
<dbReference type="Proteomes" id="UP000523447">
    <property type="component" value="Unassembled WGS sequence"/>
</dbReference>
<protein>
    <submittedName>
        <fullName evidence="2">PE domain-containing protein</fullName>
    </submittedName>
</protein>
<proteinExistence type="predicted"/>
<name>A0A7X6RIL3_9NOCA</name>
<sequence length="104" mass="10369">MTLQVIPEDLPGIGALLSTIETGLASALSSAAATAHPAPAAVDPVSQAAALCFTAYTESLTACSARGVGYLRDGSSALNPVSIDYSVRDISSGSDVAARGIFTP</sequence>
<comment type="caution">
    <text evidence="2">The sequence shown here is derived from an EMBL/GenBank/DDBJ whole genome shotgun (WGS) entry which is preliminary data.</text>
</comment>
<dbReference type="RefSeq" id="WP_040723838.1">
    <property type="nucleotide sequence ID" value="NZ_CAWPHS010000008.1"/>
</dbReference>
<dbReference type="InterPro" id="IPR038332">
    <property type="entry name" value="PPE_sf"/>
</dbReference>
<accession>A0A7X6RIL3</accession>
<dbReference type="InterPro" id="IPR000084">
    <property type="entry name" value="PE-PGRS_N"/>
</dbReference>
<evidence type="ECO:0000259" key="1">
    <source>
        <dbReference type="Pfam" id="PF00934"/>
    </source>
</evidence>
<evidence type="ECO:0000313" key="2">
    <source>
        <dbReference type="EMBL" id="NKY87245.1"/>
    </source>
</evidence>
<keyword evidence="3" id="KW-1185">Reference proteome</keyword>
<dbReference type="EMBL" id="JAAXPE010000016">
    <property type="protein sequence ID" value="NKY87245.1"/>
    <property type="molecule type" value="Genomic_DNA"/>
</dbReference>
<evidence type="ECO:0000313" key="3">
    <source>
        <dbReference type="Proteomes" id="UP000523447"/>
    </source>
</evidence>
<gene>
    <name evidence="2" type="ORF">HGA07_16595</name>
</gene>
<dbReference type="SUPFAM" id="SSF140459">
    <property type="entry name" value="PE/PPE dimer-like"/>
    <property type="match status" value="1"/>
</dbReference>
<feature type="domain" description="PE" evidence="1">
    <location>
        <begin position="4"/>
        <end position="89"/>
    </location>
</feature>
<reference evidence="2 3" key="1">
    <citation type="submission" date="2020-04" db="EMBL/GenBank/DDBJ databases">
        <title>MicrobeNet Type strains.</title>
        <authorList>
            <person name="Nicholson A.C."/>
        </authorList>
    </citation>
    <scope>NUCLEOTIDE SEQUENCE [LARGE SCALE GENOMIC DNA]</scope>
    <source>
        <strain evidence="2 3">DSM 44445</strain>
    </source>
</reference>
<dbReference type="Gene3D" id="1.10.287.850">
    <property type="entry name" value="HP0062-like domain"/>
    <property type="match status" value="1"/>
</dbReference>
<dbReference type="AlphaFoldDB" id="A0A7X6RIL3"/>
<dbReference type="Pfam" id="PF00934">
    <property type="entry name" value="PE"/>
    <property type="match status" value="1"/>
</dbReference>